<dbReference type="Proteomes" id="UP000308054">
    <property type="component" value="Unassembled WGS sequence"/>
</dbReference>
<gene>
    <name evidence="3" type="ORF">E5163_16745</name>
</gene>
<evidence type="ECO:0000259" key="2">
    <source>
        <dbReference type="Pfam" id="PF17854"/>
    </source>
</evidence>
<comment type="caution">
    <text evidence="3">The sequence shown here is derived from an EMBL/GenBank/DDBJ whole genome shotgun (WGS) entry which is preliminary data.</text>
</comment>
<accession>A0A4S2GSY0</accession>
<keyword evidence="3" id="KW-0131">Cell cycle</keyword>
<feature type="non-terminal residue" evidence="3">
    <location>
        <position position="1"/>
    </location>
</feature>
<evidence type="ECO:0000313" key="4">
    <source>
        <dbReference type="Proteomes" id="UP000308054"/>
    </source>
</evidence>
<organism evidence="3 4">
    <name type="scientific">Marinicauda algicola</name>
    <dbReference type="NCBI Taxonomy" id="2029849"/>
    <lineage>
        <taxon>Bacteria</taxon>
        <taxon>Pseudomonadati</taxon>
        <taxon>Pseudomonadota</taxon>
        <taxon>Alphaproteobacteria</taxon>
        <taxon>Maricaulales</taxon>
        <taxon>Maricaulaceae</taxon>
        <taxon>Marinicauda</taxon>
    </lineage>
</organism>
<feature type="non-terminal residue" evidence="3">
    <location>
        <position position="103"/>
    </location>
</feature>
<keyword evidence="3" id="KW-0132">Cell division</keyword>
<dbReference type="InterPro" id="IPR041027">
    <property type="entry name" value="FtsK_alpha"/>
</dbReference>
<proteinExistence type="predicted"/>
<name>A0A4S2GSY0_9PROT</name>
<comment type="subunit">
    <text evidence="1">Homohexamer. Forms a ring that surrounds DNA.</text>
</comment>
<dbReference type="AlphaFoldDB" id="A0A4S2GSY0"/>
<dbReference type="GO" id="GO:0051301">
    <property type="term" value="P:cell division"/>
    <property type="evidence" value="ECO:0007669"/>
    <property type="project" value="UniProtKB-KW"/>
</dbReference>
<dbReference type="InterPro" id="IPR050206">
    <property type="entry name" value="FtsK/SpoIIIE/SftA"/>
</dbReference>
<reference evidence="3 4" key="1">
    <citation type="journal article" date="2017" name="Int. J. Syst. Evol. Microbiol.">
        <title>Marinicauda algicola sp. nov., isolated from a marine red alga Rhodosorus marinus.</title>
        <authorList>
            <person name="Jeong S.E."/>
            <person name="Jeon S.H."/>
            <person name="Chun B.H."/>
            <person name="Kim D.W."/>
            <person name="Jeon C.O."/>
        </authorList>
    </citation>
    <scope>NUCLEOTIDE SEQUENCE [LARGE SCALE GENOMIC DNA]</scope>
    <source>
        <strain evidence="3 4">JCM 31718</strain>
    </source>
</reference>
<dbReference type="PANTHER" id="PTHR22683">
    <property type="entry name" value="SPORULATION PROTEIN RELATED"/>
    <property type="match status" value="1"/>
</dbReference>
<keyword evidence="4" id="KW-1185">Reference proteome</keyword>
<dbReference type="PANTHER" id="PTHR22683:SF41">
    <property type="entry name" value="DNA TRANSLOCASE FTSK"/>
    <property type="match status" value="1"/>
</dbReference>
<feature type="domain" description="FtsK alpha" evidence="2">
    <location>
        <begin position="5"/>
        <end position="91"/>
    </location>
</feature>
<evidence type="ECO:0000313" key="3">
    <source>
        <dbReference type="EMBL" id="TGY86045.1"/>
    </source>
</evidence>
<sequence length="103" mass="10985">AQPRAEMADSDALAQNAELLESVLSDFGVMGEITQVRPGPVVTLYELEPAPGVKTSRVINLADDIARSMAAVACRVAVVSGRNAIGVELPNQHRETVYLRALL</sequence>
<dbReference type="EMBL" id="SRXW01000057">
    <property type="protein sequence ID" value="TGY86045.1"/>
    <property type="molecule type" value="Genomic_DNA"/>
</dbReference>
<protein>
    <submittedName>
        <fullName evidence="3">Cell division protein FtsK</fullName>
    </submittedName>
</protein>
<dbReference type="Pfam" id="PF17854">
    <property type="entry name" value="FtsK_alpha"/>
    <property type="match status" value="1"/>
</dbReference>
<evidence type="ECO:0000256" key="1">
    <source>
        <dbReference type="ARBA" id="ARBA00025923"/>
    </source>
</evidence>
<dbReference type="Gene3D" id="3.30.980.40">
    <property type="match status" value="1"/>
</dbReference>
<dbReference type="RefSeq" id="WP_422392797.1">
    <property type="nucleotide sequence ID" value="NZ_SRXW01000057.1"/>
</dbReference>